<feature type="compositionally biased region" description="Low complexity" evidence="1">
    <location>
        <begin position="186"/>
        <end position="202"/>
    </location>
</feature>
<accession>A0A6N7KX83</accession>
<evidence type="ECO:0000259" key="2">
    <source>
        <dbReference type="Pfam" id="PF00188"/>
    </source>
</evidence>
<gene>
    <name evidence="3" type="ORF">F7Q99_28900</name>
</gene>
<proteinExistence type="predicted"/>
<feature type="compositionally biased region" description="Low complexity" evidence="1">
    <location>
        <begin position="104"/>
        <end position="151"/>
    </location>
</feature>
<dbReference type="OrthoDB" id="8611574at2"/>
<dbReference type="InterPro" id="IPR014044">
    <property type="entry name" value="CAP_dom"/>
</dbReference>
<evidence type="ECO:0000313" key="3">
    <source>
        <dbReference type="EMBL" id="MQS16140.1"/>
    </source>
</evidence>
<keyword evidence="4" id="KW-1185">Reference proteome</keyword>
<dbReference type="PANTHER" id="PTHR31157:SF1">
    <property type="entry name" value="SCP DOMAIN-CONTAINING PROTEIN"/>
    <property type="match status" value="1"/>
</dbReference>
<sequence length="340" mass="34329">MDSYHGAYPDAETVVIPPAGDWEPTARSTESTEHRPRDGARTTHRADGGRRRAVARRGLPGAPLTLAVVGTAATVAALVAGVTASLVGDPGRIPDRAGSIVTQAAPPDATAAAPTPTPTTSPSTAGSATAQPTQTAAASPTPVAPTTMPASERTTTAPHSTPPLAGHPTAAAPPVNPPAAGRSTSAPNTNPPAAGRPAAAAPPVGPPVGGGTAQQFAQQVLDLTNEQRAQNGCGPLTGNVKLQAAAQGHSNDMAARDFFDHTNPDGDNPGQRIDATGYQGRGLGENIARGQADPATVVDGWMRSPEHRANILNCAFTELGVGVHLGPGGPWWTQDFGTPR</sequence>
<dbReference type="InterPro" id="IPR035940">
    <property type="entry name" value="CAP_sf"/>
</dbReference>
<protein>
    <submittedName>
        <fullName evidence="3">CAP domain-containing protein</fullName>
    </submittedName>
</protein>
<name>A0A6N7KX83_9ACTN</name>
<dbReference type="PANTHER" id="PTHR31157">
    <property type="entry name" value="SCP DOMAIN-CONTAINING PROTEIN"/>
    <property type="match status" value="1"/>
</dbReference>
<comment type="caution">
    <text evidence="3">The sequence shown here is derived from an EMBL/GenBank/DDBJ whole genome shotgun (WGS) entry which is preliminary data.</text>
</comment>
<feature type="region of interest" description="Disordered" evidence="1">
    <location>
        <begin position="1"/>
        <end position="56"/>
    </location>
</feature>
<dbReference type="SUPFAM" id="SSF55797">
    <property type="entry name" value="PR-1-like"/>
    <property type="match status" value="1"/>
</dbReference>
<reference evidence="3 4" key="1">
    <citation type="submission" date="2019-09" db="EMBL/GenBank/DDBJ databases">
        <title>Genome Sequences of Streptomyces kaniharaensis ATCC 21070.</title>
        <authorList>
            <person name="Zhu W."/>
            <person name="De Crecy-Lagard V."/>
            <person name="Richards N.G."/>
        </authorList>
    </citation>
    <scope>NUCLEOTIDE SEQUENCE [LARGE SCALE GENOMIC DNA]</scope>
    <source>
        <strain evidence="3 4">SF-557</strain>
    </source>
</reference>
<evidence type="ECO:0000313" key="4">
    <source>
        <dbReference type="Proteomes" id="UP000450000"/>
    </source>
</evidence>
<dbReference type="RefSeq" id="WP_153466879.1">
    <property type="nucleotide sequence ID" value="NZ_WBOF01000002.1"/>
</dbReference>
<dbReference type="AlphaFoldDB" id="A0A6N7KX83"/>
<organism evidence="3 4">
    <name type="scientific">Streptomyces kaniharaensis</name>
    <dbReference type="NCBI Taxonomy" id="212423"/>
    <lineage>
        <taxon>Bacteria</taxon>
        <taxon>Bacillati</taxon>
        <taxon>Actinomycetota</taxon>
        <taxon>Actinomycetes</taxon>
        <taxon>Kitasatosporales</taxon>
        <taxon>Streptomycetaceae</taxon>
        <taxon>Streptomyces</taxon>
    </lineage>
</organism>
<dbReference type="Pfam" id="PF00188">
    <property type="entry name" value="CAP"/>
    <property type="match status" value="1"/>
</dbReference>
<dbReference type="Gene3D" id="3.40.33.10">
    <property type="entry name" value="CAP"/>
    <property type="match status" value="1"/>
</dbReference>
<evidence type="ECO:0000256" key="1">
    <source>
        <dbReference type="SAM" id="MobiDB-lite"/>
    </source>
</evidence>
<dbReference type="EMBL" id="WBOF01000002">
    <property type="protein sequence ID" value="MQS16140.1"/>
    <property type="molecule type" value="Genomic_DNA"/>
</dbReference>
<feature type="region of interest" description="Disordered" evidence="1">
    <location>
        <begin position="104"/>
        <end position="212"/>
    </location>
</feature>
<dbReference type="Proteomes" id="UP000450000">
    <property type="component" value="Unassembled WGS sequence"/>
</dbReference>
<feature type="domain" description="SCP" evidence="2">
    <location>
        <begin position="221"/>
        <end position="336"/>
    </location>
</feature>
<dbReference type="CDD" id="cd05379">
    <property type="entry name" value="CAP_bacterial"/>
    <property type="match status" value="1"/>
</dbReference>
<feature type="compositionally biased region" description="Basic and acidic residues" evidence="1">
    <location>
        <begin position="30"/>
        <end position="50"/>
    </location>
</feature>